<keyword evidence="1" id="KW-1133">Transmembrane helix</keyword>
<reference evidence="3 4" key="1">
    <citation type="journal article" date="2010" name="J. Bacteriol.">
        <title>The complete genome sequence of Croceibacter atlanticus HTCC2559T.</title>
        <authorList>
            <person name="Oh H.M."/>
            <person name="Kang I."/>
            <person name="Ferriera S."/>
            <person name="Giovannoni S.J."/>
            <person name="Cho J.C."/>
        </authorList>
    </citation>
    <scope>NUCLEOTIDE SEQUENCE [LARGE SCALE GENOMIC DNA]</scope>
    <source>
        <strain evidence="4">ATCC BAA-628 / HTCC2559 / KCTC 12090</strain>
    </source>
</reference>
<organism evidence="3 4">
    <name type="scientific">Croceibacter atlanticus (strain ATCC BAA-628 / JCM 21780 / CIP 108009 / IAM 15332 / KCTC 12090 / HTCC2559)</name>
    <dbReference type="NCBI Taxonomy" id="216432"/>
    <lineage>
        <taxon>Bacteria</taxon>
        <taxon>Pseudomonadati</taxon>
        <taxon>Bacteroidota</taxon>
        <taxon>Flavobacteriia</taxon>
        <taxon>Flavobacteriales</taxon>
        <taxon>Flavobacteriaceae</taxon>
        <taxon>Croceibacter</taxon>
    </lineage>
</organism>
<dbReference type="Proteomes" id="UP000002297">
    <property type="component" value="Chromosome"/>
</dbReference>
<evidence type="ECO:0000313" key="3">
    <source>
        <dbReference type="EMBL" id="EAP87515.1"/>
    </source>
</evidence>
<dbReference type="Pfam" id="PF13584">
    <property type="entry name" value="BatD"/>
    <property type="match status" value="2"/>
</dbReference>
<dbReference type="HOGENOM" id="CLU_016843_0_0_10"/>
<keyword evidence="1" id="KW-0812">Transmembrane</keyword>
<evidence type="ECO:0008006" key="5">
    <source>
        <dbReference type="Google" id="ProtNLM"/>
    </source>
</evidence>
<dbReference type="PANTHER" id="PTHR40940">
    <property type="entry name" value="PROTEIN BATD-RELATED"/>
    <property type="match status" value="1"/>
</dbReference>
<proteinExistence type="predicted"/>
<evidence type="ECO:0000256" key="2">
    <source>
        <dbReference type="SAM" id="SignalP"/>
    </source>
</evidence>
<gene>
    <name evidence="3" type="ordered locus">CA2559_02130</name>
</gene>
<dbReference type="eggNOG" id="COG0457">
    <property type="taxonomic scope" value="Bacteria"/>
</dbReference>
<feature type="transmembrane region" description="Helical" evidence="1">
    <location>
        <begin position="447"/>
        <end position="466"/>
    </location>
</feature>
<dbReference type="RefSeq" id="WP_013186193.1">
    <property type="nucleotide sequence ID" value="NC_014230.1"/>
</dbReference>
<accession>A3U5J8</accession>
<feature type="chain" id="PRO_5002660236" description="BatD protein" evidence="2">
    <location>
        <begin position="21"/>
        <end position="589"/>
    </location>
</feature>
<evidence type="ECO:0000313" key="4">
    <source>
        <dbReference type="Proteomes" id="UP000002297"/>
    </source>
</evidence>
<dbReference type="KEGG" id="cat:CA2559_02130"/>
<protein>
    <recommendedName>
        <fullName evidence="5">BatD protein</fullName>
    </recommendedName>
</protein>
<dbReference type="PANTHER" id="PTHR40940:SF2">
    <property type="entry name" value="BATD"/>
    <property type="match status" value="1"/>
</dbReference>
<feature type="signal peptide" evidence="2">
    <location>
        <begin position="1"/>
        <end position="20"/>
    </location>
</feature>
<dbReference type="STRING" id="216432.CA2559_02130"/>
<keyword evidence="2" id="KW-0732">Signal</keyword>
<dbReference type="EMBL" id="CP002046">
    <property type="protein sequence ID" value="EAP87515.1"/>
    <property type="molecule type" value="Genomic_DNA"/>
</dbReference>
<keyword evidence="1" id="KW-0472">Membrane</keyword>
<dbReference type="GeneID" id="89452222"/>
<dbReference type="AlphaFoldDB" id="A3U5J8"/>
<dbReference type="OrthoDB" id="2079210at2"/>
<dbReference type="InterPro" id="IPR025738">
    <property type="entry name" value="BatD"/>
</dbReference>
<sequence length="589" mass="65856">MQLKHVLLICLVLIGANTFAQISFEASVSKTKLGVNERLSVEFTMNKDGDNFNPPEFTGFRKVGGPYQSVSQSWINGKSTYKKSYKYFLEPTATGNFTIQQAVIDIEGTTYKTTPIKITVTNAVENPTDGNNASVVADDNIHLVAEVSKTNPYLNEGVTVTYKLYVSPSTSVSNWREIASPKYADFWSQSIDIKQLKVQNGTYQGEQYRYVTLRKTVLYPQKSGKLEIEPLSLSIDVDVPSNRRDIFGGRLFETVKKNVSAGKRIIDVKPLPTEGKPSNFTNAVGKFNFEVTTNKTELEATESLDAVVKISGNGNLSMFNFPELVVPSSLEVFEPQRKERVSTTVNGMRGSVEETYTIIPNYKGKYPISPISFSYFDLETETYKTITSKEIVIDVLSGPENTGNATATGVTSGNNKQAVVTTGTPFRFIKQNANLKPIGDQAFFKSIGFWILLLGPLALIPLAIIFGKKREERANDVRGNRIRKADKLARKYLSDAKKKLGDQKPFYESLERALHNYLKAKLNIQTSEMSKDRIQRLLKERGADEAPSIEYISLLENCEFARYTPSSNTAMQQDYDKASRVISQIDKQM</sequence>
<evidence type="ECO:0000256" key="1">
    <source>
        <dbReference type="SAM" id="Phobius"/>
    </source>
</evidence>
<name>A3U5J8_CROAH</name>
<keyword evidence="4" id="KW-1185">Reference proteome</keyword>